<name>A0ABM9N952_9RICK</name>
<gene>
    <name evidence="4" type="ORF">CAXC1_70033</name>
</gene>
<dbReference type="Gene3D" id="3.40.30.10">
    <property type="entry name" value="Glutaredoxin"/>
    <property type="match status" value="1"/>
</dbReference>
<dbReference type="EMBL" id="CAWVOK010000033">
    <property type="protein sequence ID" value="CAK8163509.1"/>
    <property type="molecule type" value="Genomic_DNA"/>
</dbReference>
<comment type="function">
    <text evidence="1">May be required for disulfide bond formation in some proteins.</text>
</comment>
<reference evidence="4 5" key="1">
    <citation type="submission" date="2024-01" db="EMBL/GenBank/DDBJ databases">
        <authorList>
            <person name="Kunselman E."/>
        </authorList>
    </citation>
    <scope>NUCLEOTIDE SEQUENCE [LARGE SCALE GENOMIC DNA]</scope>
    <source>
        <strain evidence="4">2 abalone samples</strain>
    </source>
</reference>
<dbReference type="PROSITE" id="PS51352">
    <property type="entry name" value="THIOREDOXIN_2"/>
    <property type="match status" value="1"/>
</dbReference>
<evidence type="ECO:0000256" key="1">
    <source>
        <dbReference type="ARBA" id="ARBA00003565"/>
    </source>
</evidence>
<sequence>MNKFYISYILLALSFALVTTSNDMLIFNDLDAVDNKNNNNNISLFAPFNRVAIKFFVADDDNNLIFSDNLKGRIVLVYLWSTWCMDCIKGLQTLNKLTPYLKETSLQNVDILPIAIGSTVQQAKEFYMQNNIKNLRLFFDVEHNVIKTFSRLNIETIPSLILIDTNSLVAAVHIGILQSSVNYLYNFIGELSEQD</sequence>
<feature type="domain" description="Thioredoxin" evidence="3">
    <location>
        <begin position="46"/>
        <end position="195"/>
    </location>
</feature>
<dbReference type="RefSeq" id="WP_338364774.1">
    <property type="nucleotide sequence ID" value="NZ_CAWVOK010000033.1"/>
</dbReference>
<evidence type="ECO:0000259" key="3">
    <source>
        <dbReference type="PROSITE" id="PS51352"/>
    </source>
</evidence>
<dbReference type="InterPro" id="IPR050553">
    <property type="entry name" value="Thioredoxin_ResA/DsbE_sf"/>
</dbReference>
<keyword evidence="5" id="KW-1185">Reference proteome</keyword>
<evidence type="ECO:0000256" key="2">
    <source>
        <dbReference type="SAM" id="SignalP"/>
    </source>
</evidence>
<evidence type="ECO:0000313" key="4">
    <source>
        <dbReference type="EMBL" id="CAK8163509.1"/>
    </source>
</evidence>
<dbReference type="InterPro" id="IPR036249">
    <property type="entry name" value="Thioredoxin-like_sf"/>
</dbReference>
<organism evidence="4 5">
    <name type="scientific">Candidatus Xenohaliotis californiensis</name>
    <dbReference type="NCBI Taxonomy" id="84677"/>
    <lineage>
        <taxon>Bacteria</taxon>
        <taxon>Pseudomonadati</taxon>
        <taxon>Pseudomonadota</taxon>
        <taxon>Alphaproteobacteria</taxon>
        <taxon>Rickettsiales</taxon>
        <taxon>Anaplasmataceae</taxon>
        <taxon>Candidatus Xenohaliotis</taxon>
    </lineage>
</organism>
<dbReference type="InterPro" id="IPR012336">
    <property type="entry name" value="Thioredoxin-like_fold"/>
</dbReference>
<evidence type="ECO:0000313" key="5">
    <source>
        <dbReference type="Proteomes" id="UP001314181"/>
    </source>
</evidence>
<dbReference type="SUPFAM" id="SSF52833">
    <property type="entry name" value="Thioredoxin-like"/>
    <property type="match status" value="1"/>
</dbReference>
<dbReference type="Proteomes" id="UP001314181">
    <property type="component" value="Unassembled WGS sequence"/>
</dbReference>
<dbReference type="PANTHER" id="PTHR42852">
    <property type="entry name" value="THIOL:DISULFIDE INTERCHANGE PROTEIN DSBE"/>
    <property type="match status" value="1"/>
</dbReference>
<proteinExistence type="predicted"/>
<keyword evidence="2" id="KW-0732">Signal</keyword>
<protein>
    <recommendedName>
        <fullName evidence="3">Thioredoxin domain-containing protein</fullName>
    </recommendedName>
</protein>
<dbReference type="Pfam" id="PF13905">
    <property type="entry name" value="Thioredoxin_8"/>
    <property type="match status" value="1"/>
</dbReference>
<accession>A0ABM9N952</accession>
<feature type="signal peptide" evidence="2">
    <location>
        <begin position="1"/>
        <end position="21"/>
    </location>
</feature>
<feature type="chain" id="PRO_5045705036" description="Thioredoxin domain-containing protein" evidence="2">
    <location>
        <begin position="22"/>
        <end position="195"/>
    </location>
</feature>
<dbReference type="CDD" id="cd02966">
    <property type="entry name" value="TlpA_like_family"/>
    <property type="match status" value="1"/>
</dbReference>
<dbReference type="InterPro" id="IPR013766">
    <property type="entry name" value="Thioredoxin_domain"/>
</dbReference>
<comment type="caution">
    <text evidence="4">The sequence shown here is derived from an EMBL/GenBank/DDBJ whole genome shotgun (WGS) entry which is preliminary data.</text>
</comment>